<protein>
    <submittedName>
        <fullName evidence="2">Uncharacterized protein</fullName>
    </submittedName>
</protein>
<feature type="signal peptide" evidence="1">
    <location>
        <begin position="1"/>
        <end position="16"/>
    </location>
</feature>
<dbReference type="Proteomes" id="UP001634394">
    <property type="component" value="Unassembled WGS sequence"/>
</dbReference>
<keyword evidence="3" id="KW-1185">Reference proteome</keyword>
<comment type="caution">
    <text evidence="2">The sequence shown here is derived from an EMBL/GenBank/DDBJ whole genome shotgun (WGS) entry which is preliminary data.</text>
</comment>
<keyword evidence="1" id="KW-0732">Signal</keyword>
<proteinExistence type="predicted"/>
<dbReference type="EMBL" id="JBJQND010000017">
    <property type="protein sequence ID" value="KAL3841776.1"/>
    <property type="molecule type" value="Genomic_DNA"/>
</dbReference>
<accession>A0ABD3TXC4</accession>
<reference evidence="2 3" key="1">
    <citation type="submission" date="2024-11" db="EMBL/GenBank/DDBJ databases">
        <title>Chromosome-level genome assembly of the freshwater bivalve Anodonta woodiana.</title>
        <authorList>
            <person name="Chen X."/>
        </authorList>
    </citation>
    <scope>NUCLEOTIDE SEQUENCE [LARGE SCALE GENOMIC DNA]</scope>
    <source>
        <strain evidence="2">MN2024</strain>
        <tissue evidence="2">Gills</tissue>
    </source>
</reference>
<gene>
    <name evidence="2" type="ORF">ACJMK2_019877</name>
</gene>
<name>A0ABD3TXC4_SINWO</name>
<evidence type="ECO:0000313" key="3">
    <source>
        <dbReference type="Proteomes" id="UP001634394"/>
    </source>
</evidence>
<evidence type="ECO:0000256" key="1">
    <source>
        <dbReference type="SAM" id="SignalP"/>
    </source>
</evidence>
<feature type="chain" id="PRO_5044761576" evidence="1">
    <location>
        <begin position="17"/>
        <end position="146"/>
    </location>
</feature>
<sequence length="146" mass="16504">MFKFCLLSALFLVTQAHWPARRGYYRPVRGIGGVFSRPNLGGSLRGFGGYGGWFGGYGGLGQVGYGWAGSARNGILHGGYGSNGFRIGHYGGIYPGYGRYGYGWDNDWDDNNWVDNNWVNRWDDWDDFRYLGYGIGHRNIKYWSDT</sequence>
<dbReference type="AlphaFoldDB" id="A0ABD3TXC4"/>
<evidence type="ECO:0000313" key="2">
    <source>
        <dbReference type="EMBL" id="KAL3841776.1"/>
    </source>
</evidence>
<organism evidence="2 3">
    <name type="scientific">Sinanodonta woodiana</name>
    <name type="common">Chinese pond mussel</name>
    <name type="synonym">Anodonta woodiana</name>
    <dbReference type="NCBI Taxonomy" id="1069815"/>
    <lineage>
        <taxon>Eukaryota</taxon>
        <taxon>Metazoa</taxon>
        <taxon>Spiralia</taxon>
        <taxon>Lophotrochozoa</taxon>
        <taxon>Mollusca</taxon>
        <taxon>Bivalvia</taxon>
        <taxon>Autobranchia</taxon>
        <taxon>Heteroconchia</taxon>
        <taxon>Palaeoheterodonta</taxon>
        <taxon>Unionida</taxon>
        <taxon>Unionoidea</taxon>
        <taxon>Unionidae</taxon>
        <taxon>Unioninae</taxon>
        <taxon>Sinanodonta</taxon>
    </lineage>
</organism>